<proteinExistence type="predicted"/>
<name>A0AAD3RVN4_NEPGR</name>
<comment type="caution">
    <text evidence="1">The sequence shown here is derived from an EMBL/GenBank/DDBJ whole genome shotgun (WGS) entry which is preliminary data.</text>
</comment>
<sequence length="123" mass="14416">MLVLCGERSLPRCLPYTCKSTYRWSRCVAPFIPASKINKIYSAKPPNYISECTRIFLMLDLGHFVMCWPLRSDIWDSVPVEIHKFIIFFSLYTKCEIQKMSILGIAIGIPSWETFIYLPYDYD</sequence>
<reference evidence="1" key="1">
    <citation type="submission" date="2023-05" db="EMBL/GenBank/DDBJ databases">
        <title>Nepenthes gracilis genome sequencing.</title>
        <authorList>
            <person name="Fukushima K."/>
        </authorList>
    </citation>
    <scope>NUCLEOTIDE SEQUENCE</scope>
    <source>
        <strain evidence="1">SING2019-196</strain>
    </source>
</reference>
<dbReference type="EMBL" id="BSYO01000001">
    <property type="protein sequence ID" value="GMG98906.1"/>
    <property type="molecule type" value="Genomic_DNA"/>
</dbReference>
<gene>
    <name evidence="1" type="ORF">Nepgr_000746</name>
</gene>
<dbReference type="AlphaFoldDB" id="A0AAD3RVN4"/>
<evidence type="ECO:0000313" key="2">
    <source>
        <dbReference type="Proteomes" id="UP001279734"/>
    </source>
</evidence>
<dbReference type="Proteomes" id="UP001279734">
    <property type="component" value="Unassembled WGS sequence"/>
</dbReference>
<protein>
    <submittedName>
        <fullName evidence="1">Uncharacterized protein</fullName>
    </submittedName>
</protein>
<organism evidence="1 2">
    <name type="scientific">Nepenthes gracilis</name>
    <name type="common">Slender pitcher plant</name>
    <dbReference type="NCBI Taxonomy" id="150966"/>
    <lineage>
        <taxon>Eukaryota</taxon>
        <taxon>Viridiplantae</taxon>
        <taxon>Streptophyta</taxon>
        <taxon>Embryophyta</taxon>
        <taxon>Tracheophyta</taxon>
        <taxon>Spermatophyta</taxon>
        <taxon>Magnoliopsida</taxon>
        <taxon>eudicotyledons</taxon>
        <taxon>Gunneridae</taxon>
        <taxon>Pentapetalae</taxon>
        <taxon>Caryophyllales</taxon>
        <taxon>Nepenthaceae</taxon>
        <taxon>Nepenthes</taxon>
    </lineage>
</organism>
<keyword evidence="2" id="KW-1185">Reference proteome</keyword>
<accession>A0AAD3RVN4</accession>
<evidence type="ECO:0000313" key="1">
    <source>
        <dbReference type="EMBL" id="GMG98906.1"/>
    </source>
</evidence>